<sequence>MAGALAAAEGSVTVAELVEKTGLARTTVSRSLTVLEAGGRAVRVPGRRHGAGRDPDQWSHTGKPGSADTAPPPVPSSPGAKVPSPGSRAEVDGASVWRTQGRVTSTGSRLAPGGLRELVVACLGRDRTRAWSAGEIARVVGRSAGAVTNVFDLLIATGVAEQDGTGRPRRVRLR</sequence>
<dbReference type="Gene3D" id="1.10.10.10">
    <property type="entry name" value="Winged helix-like DNA-binding domain superfamily/Winged helix DNA-binding domain"/>
    <property type="match status" value="1"/>
</dbReference>
<reference evidence="3 4" key="1">
    <citation type="submission" date="2014-12" db="EMBL/GenBank/DDBJ databases">
        <title>Frankia sp. BMG5.1 draft genome.</title>
        <authorList>
            <person name="Gtari M."/>
            <person name="Ghodhbane-Gtari F."/>
            <person name="Nouioui I."/>
            <person name="Ktari A."/>
            <person name="Hezbri K."/>
            <person name="Mimouni W."/>
            <person name="Sbissi I."/>
            <person name="Ayari A."/>
            <person name="Yamanaka T."/>
            <person name="Normand P."/>
            <person name="Tisa L.S."/>
            <person name="Boudabous A."/>
        </authorList>
    </citation>
    <scope>NUCLEOTIDE SEQUENCE [LARGE SCALE GENOMIC DNA]</scope>
    <source>
        <strain evidence="3 4">BMG5.1</strain>
    </source>
</reference>
<dbReference type="SUPFAM" id="SSF46785">
    <property type="entry name" value="Winged helix' DNA-binding domain"/>
    <property type="match status" value="1"/>
</dbReference>
<organism evidence="3 4">
    <name type="scientific">Protofrankia coriariae</name>
    <dbReference type="NCBI Taxonomy" id="1562887"/>
    <lineage>
        <taxon>Bacteria</taxon>
        <taxon>Bacillati</taxon>
        <taxon>Actinomycetota</taxon>
        <taxon>Actinomycetes</taxon>
        <taxon>Frankiales</taxon>
        <taxon>Frankiaceae</taxon>
        <taxon>Protofrankia</taxon>
    </lineage>
</organism>
<name>A0ABR5F4E6_9ACTN</name>
<feature type="region of interest" description="Disordered" evidence="1">
    <location>
        <begin position="39"/>
        <end position="108"/>
    </location>
</feature>
<protein>
    <recommendedName>
        <fullName evidence="2">HTH marR-type domain-containing protein</fullName>
    </recommendedName>
</protein>
<dbReference type="InterPro" id="IPR000835">
    <property type="entry name" value="HTH_MarR-typ"/>
</dbReference>
<accession>A0ABR5F4E6</accession>
<dbReference type="Pfam" id="PF12802">
    <property type="entry name" value="MarR_2"/>
    <property type="match status" value="1"/>
</dbReference>
<evidence type="ECO:0000256" key="1">
    <source>
        <dbReference type="SAM" id="MobiDB-lite"/>
    </source>
</evidence>
<gene>
    <name evidence="3" type="ORF">FrCorBMG51_11270</name>
</gene>
<dbReference type="InterPro" id="IPR036388">
    <property type="entry name" value="WH-like_DNA-bd_sf"/>
</dbReference>
<dbReference type="Proteomes" id="UP000035425">
    <property type="component" value="Unassembled WGS sequence"/>
</dbReference>
<comment type="caution">
    <text evidence="3">The sequence shown here is derived from an EMBL/GenBank/DDBJ whole genome shotgun (WGS) entry which is preliminary data.</text>
</comment>
<dbReference type="EMBL" id="JWIO01000014">
    <property type="protein sequence ID" value="KLL11596.1"/>
    <property type="molecule type" value="Genomic_DNA"/>
</dbReference>
<dbReference type="InterPro" id="IPR036390">
    <property type="entry name" value="WH_DNA-bd_sf"/>
</dbReference>
<feature type="domain" description="HTH marR-type" evidence="2">
    <location>
        <begin position="3"/>
        <end position="50"/>
    </location>
</feature>
<evidence type="ECO:0000313" key="4">
    <source>
        <dbReference type="Proteomes" id="UP000035425"/>
    </source>
</evidence>
<feature type="compositionally biased region" description="Polar residues" evidence="1">
    <location>
        <begin position="97"/>
        <end position="108"/>
    </location>
</feature>
<proteinExistence type="predicted"/>
<evidence type="ECO:0000313" key="3">
    <source>
        <dbReference type="EMBL" id="KLL11596.1"/>
    </source>
</evidence>
<evidence type="ECO:0000259" key="2">
    <source>
        <dbReference type="Pfam" id="PF12802"/>
    </source>
</evidence>
<keyword evidence="4" id="KW-1185">Reference proteome</keyword>